<dbReference type="InterPro" id="IPR056603">
    <property type="entry name" value="HTH_NPRL3"/>
</dbReference>
<accession>A0AAV8UF97</accession>
<evidence type="ECO:0000313" key="5">
    <source>
        <dbReference type="Proteomes" id="UP001157974"/>
    </source>
</evidence>
<dbReference type="Pfam" id="PF24064">
    <property type="entry name" value="HTH_NPRL3"/>
    <property type="match status" value="1"/>
</dbReference>
<protein>
    <recommendedName>
        <fullName evidence="3">GATOR1 complex protein NPRL3 C-terminal HTH domain-containing protein</fullName>
    </recommendedName>
</protein>
<comment type="caution">
    <text evidence="4">The sequence shown here is derived from an EMBL/GenBank/DDBJ whole genome shotgun (WGS) entry which is preliminary data.</text>
</comment>
<dbReference type="AlphaFoldDB" id="A0AAV8UF97"/>
<dbReference type="EMBL" id="JAMWBK010000012">
    <property type="protein sequence ID" value="KAJ8901131.1"/>
    <property type="molecule type" value="Genomic_DNA"/>
</dbReference>
<keyword evidence="5" id="KW-1185">Reference proteome</keyword>
<dbReference type="GO" id="GO:1904262">
    <property type="term" value="P:negative regulation of TORC1 signaling"/>
    <property type="evidence" value="ECO:0007669"/>
    <property type="project" value="TreeGrafter"/>
</dbReference>
<evidence type="ECO:0000313" key="4">
    <source>
        <dbReference type="EMBL" id="KAJ8901131.1"/>
    </source>
</evidence>
<reference evidence="4 5" key="1">
    <citation type="journal article" date="2023" name="Nat. Commun.">
        <title>Origin of minicircular mitochondrial genomes in red algae.</title>
        <authorList>
            <person name="Lee Y."/>
            <person name="Cho C.H."/>
            <person name="Lee Y.M."/>
            <person name="Park S.I."/>
            <person name="Yang J.H."/>
            <person name="West J.A."/>
            <person name="Bhattacharya D."/>
            <person name="Yoon H.S."/>
        </authorList>
    </citation>
    <scope>NUCLEOTIDE SEQUENCE [LARGE SCALE GENOMIC DNA]</scope>
    <source>
        <strain evidence="4 5">CCMP1338</strain>
        <tissue evidence="4">Whole cell</tissue>
    </source>
</reference>
<dbReference type="Pfam" id="PF03666">
    <property type="entry name" value="NPR3"/>
    <property type="match status" value="1"/>
</dbReference>
<organism evidence="4 5">
    <name type="scientific">Rhodosorus marinus</name>
    <dbReference type="NCBI Taxonomy" id="101924"/>
    <lineage>
        <taxon>Eukaryota</taxon>
        <taxon>Rhodophyta</taxon>
        <taxon>Stylonematophyceae</taxon>
        <taxon>Stylonematales</taxon>
        <taxon>Stylonemataceae</taxon>
        <taxon>Rhodosorus</taxon>
    </lineage>
</organism>
<name>A0AAV8UF97_9RHOD</name>
<dbReference type="PANTHER" id="PTHR13153">
    <property type="entry name" value="CGTHBA PROTEIN -14 GENE PROTEIN"/>
    <property type="match status" value="1"/>
</dbReference>
<proteinExistence type="inferred from homology"/>
<dbReference type="GO" id="GO:0038202">
    <property type="term" value="P:TORC1 signaling"/>
    <property type="evidence" value="ECO:0007669"/>
    <property type="project" value="TreeGrafter"/>
</dbReference>
<comment type="similarity">
    <text evidence="1 2">Belongs to the NPR3 family.</text>
</comment>
<dbReference type="GO" id="GO:1990130">
    <property type="term" value="C:GATOR1 complex"/>
    <property type="evidence" value="ECO:0007669"/>
    <property type="project" value="TreeGrafter"/>
</dbReference>
<dbReference type="Proteomes" id="UP001157974">
    <property type="component" value="Unassembled WGS sequence"/>
</dbReference>
<dbReference type="PANTHER" id="PTHR13153:SF5">
    <property type="entry name" value="GATOR COMPLEX PROTEIN NPRL3"/>
    <property type="match status" value="1"/>
</dbReference>
<gene>
    <name evidence="4" type="ORF">NDN08_004991</name>
</gene>
<dbReference type="GO" id="GO:0010508">
    <property type="term" value="P:positive regulation of autophagy"/>
    <property type="evidence" value="ECO:0007669"/>
    <property type="project" value="TreeGrafter"/>
</dbReference>
<dbReference type="InterPro" id="IPR005365">
    <property type="entry name" value="Npr3"/>
</dbReference>
<evidence type="ECO:0000256" key="2">
    <source>
        <dbReference type="RuleBase" id="RU368069"/>
    </source>
</evidence>
<sequence>MSELGFEEDHAVQTMLSVSFVYVPLSGSPRLAFHYPEPMSEIKSDGAMSDGSGGSLGDSSRVHSLPRAFFADFLCAKLQLCDAVMDITIDRLRFIGYPLLLPSSNPHSKPERTVQHDIKSFNVVFTVNRSELLKNRGPLHMPTACSRASKVIGIALRYEEMRCGYLSEQVALLKTGSYSHNQASSNHCNLSMVLTETFESLRSSLITRVFVNGWLEVSLPPPYEPIEPSDREPIRPYQTMLPIDSDISKLEALLPRGASQVVRTLLREANPCKSFQDLEVEIDIPLETLLMAAGTLVEWHLGIISETISKHNVYVVSPTADIAVGSPLYFEFEKFSGNVRDRRWSLPGLLLQFSAPQTLEKHRTALGGSAVLVMEFIACLIWLIRIGLVIQLKTYIHLSLFDYSEEERAAVLNEKYGSRSDFHSFLKLTKYFDGKHHVEDIMWRENCTREELFRIIDSYPDVLTTCVHE</sequence>
<evidence type="ECO:0000259" key="3">
    <source>
        <dbReference type="Pfam" id="PF24064"/>
    </source>
</evidence>
<feature type="domain" description="GATOR1 complex protein NPRL3 C-terminal HTH" evidence="3">
    <location>
        <begin position="420"/>
        <end position="463"/>
    </location>
</feature>
<evidence type="ECO:0000256" key="1">
    <source>
        <dbReference type="ARBA" id="ARBA00010546"/>
    </source>
</evidence>
<dbReference type="GO" id="GO:0034198">
    <property type="term" value="P:cellular response to amino acid starvation"/>
    <property type="evidence" value="ECO:0007669"/>
    <property type="project" value="TreeGrafter"/>
</dbReference>